<reference evidence="2" key="1">
    <citation type="journal article" date="2020" name="Stud. Mycol.">
        <title>101 Dothideomycetes genomes: a test case for predicting lifestyles and emergence of pathogens.</title>
        <authorList>
            <person name="Haridas S."/>
            <person name="Albert R."/>
            <person name="Binder M."/>
            <person name="Bloem J."/>
            <person name="Labutti K."/>
            <person name="Salamov A."/>
            <person name="Andreopoulos B."/>
            <person name="Baker S."/>
            <person name="Barry K."/>
            <person name="Bills G."/>
            <person name="Bluhm B."/>
            <person name="Cannon C."/>
            <person name="Castanera R."/>
            <person name="Culley D."/>
            <person name="Daum C."/>
            <person name="Ezra D."/>
            <person name="Gonzalez J."/>
            <person name="Henrissat B."/>
            <person name="Kuo A."/>
            <person name="Liang C."/>
            <person name="Lipzen A."/>
            <person name="Lutzoni F."/>
            <person name="Magnuson J."/>
            <person name="Mondo S."/>
            <person name="Nolan M."/>
            <person name="Ohm R."/>
            <person name="Pangilinan J."/>
            <person name="Park H.-J."/>
            <person name="Ramirez L."/>
            <person name="Alfaro M."/>
            <person name="Sun H."/>
            <person name="Tritt A."/>
            <person name="Yoshinaga Y."/>
            <person name="Zwiers L.-H."/>
            <person name="Turgeon B."/>
            <person name="Goodwin S."/>
            <person name="Spatafora J."/>
            <person name="Crous P."/>
            <person name="Grigoriev I."/>
        </authorList>
    </citation>
    <scope>NUCLEOTIDE SEQUENCE</scope>
    <source>
        <strain evidence="2">CBS 183.55</strain>
    </source>
</reference>
<dbReference type="RefSeq" id="XP_033449386.1">
    <property type="nucleotide sequence ID" value="XM_033589821.1"/>
</dbReference>
<evidence type="ECO:0000313" key="2">
    <source>
        <dbReference type="EMBL" id="KAF1929138.1"/>
    </source>
</evidence>
<evidence type="ECO:0000313" key="3">
    <source>
        <dbReference type="Proteomes" id="UP000800082"/>
    </source>
</evidence>
<protein>
    <recommendedName>
        <fullName evidence="4">DUF4817 domain-containing protein</fullName>
    </recommendedName>
</protein>
<evidence type="ECO:0008006" key="4">
    <source>
        <dbReference type="Google" id="ProtNLM"/>
    </source>
</evidence>
<feature type="non-terminal residue" evidence="2">
    <location>
        <position position="214"/>
    </location>
</feature>
<name>A0A6A5RPQ4_9PLEO</name>
<feature type="region of interest" description="Disordered" evidence="1">
    <location>
        <begin position="10"/>
        <end position="34"/>
    </location>
</feature>
<proteinExistence type="predicted"/>
<organism evidence="2 3">
    <name type="scientific">Didymella exigua CBS 183.55</name>
    <dbReference type="NCBI Taxonomy" id="1150837"/>
    <lineage>
        <taxon>Eukaryota</taxon>
        <taxon>Fungi</taxon>
        <taxon>Dikarya</taxon>
        <taxon>Ascomycota</taxon>
        <taxon>Pezizomycotina</taxon>
        <taxon>Dothideomycetes</taxon>
        <taxon>Pleosporomycetidae</taxon>
        <taxon>Pleosporales</taxon>
        <taxon>Pleosporineae</taxon>
        <taxon>Didymellaceae</taxon>
        <taxon>Didymella</taxon>
    </lineage>
</organism>
<accession>A0A6A5RPQ4</accession>
<sequence>LKYRTIKAINMPTRNDVTPGRTPPEPTPDSQPYGDDVDYRAGMLIWYCDDLELSYSETVRRYRLKFPDERSITEDTVRKRHILFIEKLARRFGLKPEDEIEEPGGRVAIRGKQIGHKYNTINGVRVYAAAAGHDVAGTVRRRRTGNEPTTHRGFLKACICVWKDTSNVSNEEIKQRLQKDYGWNIGANTVNKLYYSERARVYDTYDNGTSDQEA</sequence>
<keyword evidence="3" id="KW-1185">Reference proteome</keyword>
<dbReference type="EMBL" id="ML978967">
    <property type="protein sequence ID" value="KAF1929138.1"/>
    <property type="molecule type" value="Genomic_DNA"/>
</dbReference>
<dbReference type="AlphaFoldDB" id="A0A6A5RPQ4"/>
<dbReference type="GeneID" id="54347469"/>
<dbReference type="OrthoDB" id="3773439at2759"/>
<feature type="non-terminal residue" evidence="2">
    <location>
        <position position="1"/>
    </location>
</feature>
<dbReference type="Proteomes" id="UP000800082">
    <property type="component" value="Unassembled WGS sequence"/>
</dbReference>
<evidence type="ECO:0000256" key="1">
    <source>
        <dbReference type="SAM" id="MobiDB-lite"/>
    </source>
</evidence>
<gene>
    <name evidence="2" type="ORF">M421DRAFT_37718</name>
</gene>